<dbReference type="Proteomes" id="UP000183940">
    <property type="component" value="Unassembled WGS sequence"/>
</dbReference>
<dbReference type="Gene3D" id="2.30.42.10">
    <property type="match status" value="1"/>
</dbReference>
<feature type="compositionally biased region" description="Low complexity" evidence="4">
    <location>
        <begin position="47"/>
        <end position="56"/>
    </location>
</feature>
<dbReference type="InterPro" id="IPR036034">
    <property type="entry name" value="PDZ_sf"/>
</dbReference>
<proteinExistence type="inferred from homology"/>
<evidence type="ECO:0000313" key="6">
    <source>
        <dbReference type="EMBL" id="OJJ26654.1"/>
    </source>
</evidence>
<comment type="similarity">
    <text evidence="1">Belongs to the peptidase S1C family.</text>
</comment>
<dbReference type="PANTHER" id="PTHR22939">
    <property type="entry name" value="SERINE PROTEASE FAMILY S1C HTRA-RELATED"/>
    <property type="match status" value="1"/>
</dbReference>
<dbReference type="AlphaFoldDB" id="A0A1L9QVG6"/>
<evidence type="ECO:0000256" key="1">
    <source>
        <dbReference type="ARBA" id="ARBA00010541"/>
    </source>
</evidence>
<dbReference type="InterPro" id="IPR001478">
    <property type="entry name" value="PDZ"/>
</dbReference>
<dbReference type="PROSITE" id="PS50106">
    <property type="entry name" value="PDZ"/>
    <property type="match status" value="1"/>
</dbReference>
<dbReference type="PRINTS" id="PR00834">
    <property type="entry name" value="PROTEASES2C"/>
</dbReference>
<dbReference type="GO" id="GO:0006508">
    <property type="term" value="P:proteolysis"/>
    <property type="evidence" value="ECO:0007669"/>
    <property type="project" value="UniProtKB-KW"/>
</dbReference>
<gene>
    <name evidence="6" type="ORF">BI308_04565</name>
</gene>
<evidence type="ECO:0000313" key="7">
    <source>
        <dbReference type="Proteomes" id="UP000183940"/>
    </source>
</evidence>
<evidence type="ECO:0000256" key="4">
    <source>
        <dbReference type="SAM" id="MobiDB-lite"/>
    </source>
</evidence>
<dbReference type="STRING" id="1925591.BI308_04565"/>
<dbReference type="Pfam" id="PF13180">
    <property type="entry name" value="PDZ_2"/>
    <property type="match status" value="1"/>
</dbReference>
<keyword evidence="7" id="KW-1185">Reference proteome</keyword>
<dbReference type="SUPFAM" id="SSF50156">
    <property type="entry name" value="PDZ domain-like"/>
    <property type="match status" value="1"/>
</dbReference>
<keyword evidence="3" id="KW-0378">Hydrolase</keyword>
<feature type="domain" description="PDZ" evidence="5">
    <location>
        <begin position="309"/>
        <end position="393"/>
    </location>
</feature>
<protein>
    <submittedName>
        <fullName evidence="6">Serine protease</fullName>
    </submittedName>
</protein>
<organism evidence="6 7">
    <name type="scientific">Roseofilum reptotaenium AO1-A</name>
    <dbReference type="NCBI Taxonomy" id="1925591"/>
    <lineage>
        <taxon>Bacteria</taxon>
        <taxon>Bacillati</taxon>
        <taxon>Cyanobacteriota</taxon>
        <taxon>Cyanophyceae</taxon>
        <taxon>Desertifilales</taxon>
        <taxon>Desertifilaceae</taxon>
        <taxon>Roseofilum</taxon>
    </lineage>
</organism>
<dbReference type="GO" id="GO:0004252">
    <property type="term" value="F:serine-type endopeptidase activity"/>
    <property type="evidence" value="ECO:0007669"/>
    <property type="project" value="InterPro"/>
</dbReference>
<dbReference type="PANTHER" id="PTHR22939:SF129">
    <property type="entry name" value="SERINE PROTEASE HTRA2, MITOCHONDRIAL"/>
    <property type="match status" value="1"/>
</dbReference>
<evidence type="ECO:0000256" key="2">
    <source>
        <dbReference type="ARBA" id="ARBA00022670"/>
    </source>
</evidence>
<dbReference type="Pfam" id="PF13365">
    <property type="entry name" value="Trypsin_2"/>
    <property type="match status" value="1"/>
</dbReference>
<keyword evidence="2 6" id="KW-0645">Protease</keyword>
<comment type="caution">
    <text evidence="6">The sequence shown here is derived from an EMBL/GenBank/DDBJ whole genome shotgun (WGS) entry which is preliminary data.</text>
</comment>
<dbReference type="NCBIfam" id="NF041521">
    <property type="entry name" value="HhoA_HhoB_HtrA"/>
    <property type="match status" value="1"/>
</dbReference>
<evidence type="ECO:0000259" key="5">
    <source>
        <dbReference type="PROSITE" id="PS50106"/>
    </source>
</evidence>
<dbReference type="EMBL" id="MLAW01000005">
    <property type="protein sequence ID" value="OJJ26654.1"/>
    <property type="molecule type" value="Genomic_DNA"/>
</dbReference>
<evidence type="ECO:0000256" key="3">
    <source>
        <dbReference type="ARBA" id="ARBA00022801"/>
    </source>
</evidence>
<reference evidence="6" key="1">
    <citation type="submission" date="2016-10" db="EMBL/GenBank/DDBJ databases">
        <title>CRISPR-Cas defence system in Roseofilum reptotaenium: evidence of a bacteriophage-cyanobacterium arms race in the coral black band disease.</title>
        <authorList>
            <person name="Buerger P."/>
            <person name="Wood-Charlson E.M."/>
            <person name="Weynberg K.D."/>
            <person name="Willis B."/>
            <person name="Van Oppen M.J."/>
        </authorList>
    </citation>
    <scope>NUCLEOTIDE SEQUENCE [LARGE SCALE GENOMIC DNA]</scope>
    <source>
        <strain evidence="6">AO1-A</strain>
    </source>
</reference>
<dbReference type="Gene3D" id="2.40.10.10">
    <property type="entry name" value="Trypsin-like serine proteases"/>
    <property type="match status" value="2"/>
</dbReference>
<dbReference type="InterPro" id="IPR048172">
    <property type="entry name" value="HhoA_HhoB_HtrA-like"/>
</dbReference>
<dbReference type="SMART" id="SM00228">
    <property type="entry name" value="PDZ"/>
    <property type="match status" value="1"/>
</dbReference>
<accession>A0A1L9QVG6</accession>
<dbReference type="SUPFAM" id="SSF50494">
    <property type="entry name" value="Trypsin-like serine proteases"/>
    <property type="match status" value="1"/>
</dbReference>
<dbReference type="InterPro" id="IPR001940">
    <property type="entry name" value="Peptidase_S1C"/>
</dbReference>
<dbReference type="InterPro" id="IPR009003">
    <property type="entry name" value="Peptidase_S1_PA"/>
</dbReference>
<name>A0A1L9QVG6_9CYAN</name>
<feature type="region of interest" description="Disordered" evidence="4">
    <location>
        <begin position="42"/>
        <end position="65"/>
    </location>
</feature>
<sequence length="408" mass="42929">MTNPYPSDKPATPAPWKQPLIYITLMLFGSTLTLVGTQVLSRSPNLSTSTQQTSTTVSALPSSTTAPLVPTSNDSFVSQVVQNVGPAVVRIDASRIVTQQVPDVFNDPFFRRFFGGATPMPQEREVRGSGSGFIINQEGMILTNAHVIEGTDTVDVTLKDGRTLEGKVLGTDPVTDVAVVKIAGENLPTVKLGDSDTLQPGEWAIAIGNPLGLDNTVTVGIISATGRSSAQVGIPDKRVSFIQTDAAINPGNSGGPLLNQNGEVIGINTAIIQGAQGLGFSIPINTAQSIADQLVTKGQVDHPYLGIQMVTLTPDLQKEINQNPNSGFKISAEQGVLIVQVMPESPAAQAGIRAGDVITEIDGKPMREATDIQQAVQNTQVGSSLNVLIRRGDQSLPLTVRPGVFPAQ</sequence>
<dbReference type="InterPro" id="IPR043504">
    <property type="entry name" value="Peptidase_S1_PA_chymotrypsin"/>
</dbReference>